<feature type="domain" description="Smf/DprA SLOG" evidence="2">
    <location>
        <begin position="29"/>
        <end position="212"/>
    </location>
</feature>
<dbReference type="AlphaFoldDB" id="A0AAV5B419"/>
<proteinExistence type="inferred from homology"/>
<dbReference type="Gene3D" id="3.40.50.450">
    <property type="match status" value="1"/>
</dbReference>
<dbReference type="PANTHER" id="PTHR43022:SF1">
    <property type="entry name" value="PROTEIN SMF"/>
    <property type="match status" value="1"/>
</dbReference>
<organism evidence="4 5">
    <name type="scientific">Granulimonas faecalis</name>
    <dbReference type="NCBI Taxonomy" id="2894155"/>
    <lineage>
        <taxon>Bacteria</taxon>
        <taxon>Bacillati</taxon>
        <taxon>Actinomycetota</taxon>
        <taxon>Coriobacteriia</taxon>
        <taxon>Coriobacteriales</taxon>
        <taxon>Kribbibacteriaceae</taxon>
        <taxon>Granulimonas</taxon>
    </lineage>
</organism>
<reference evidence="4" key="1">
    <citation type="journal article" date="2022" name="Int. J. Syst. Evol. Microbiol.">
        <title>Granulimonas faecalis gen. nov., sp. nov., and Leptogranulimonas caecicola gen. nov., sp. nov., novel lactate-producing Atopobiaceae bacteria isolated from mouse intestines, and an emended description of the family Atopobiaceae.</title>
        <authorList>
            <person name="Morinaga K."/>
            <person name="Kusada H."/>
            <person name="Sakamoto S."/>
            <person name="Murakami T."/>
            <person name="Toyoda A."/>
            <person name="Mori H."/>
            <person name="Meng X.Y."/>
            <person name="Takashino M."/>
            <person name="Murotomi K."/>
            <person name="Tamaki H."/>
        </authorList>
    </citation>
    <scope>NUCLEOTIDE SEQUENCE</scope>
    <source>
        <strain evidence="4">OPF53</strain>
    </source>
</reference>
<dbReference type="SUPFAM" id="SSF102405">
    <property type="entry name" value="MCP/YpsA-like"/>
    <property type="match status" value="1"/>
</dbReference>
<evidence type="ECO:0000313" key="4">
    <source>
        <dbReference type="EMBL" id="GJM55383.1"/>
    </source>
</evidence>
<dbReference type="InterPro" id="IPR036388">
    <property type="entry name" value="WH-like_DNA-bd_sf"/>
</dbReference>
<keyword evidence="5" id="KW-1185">Reference proteome</keyword>
<evidence type="ECO:0000256" key="1">
    <source>
        <dbReference type="ARBA" id="ARBA00006525"/>
    </source>
</evidence>
<dbReference type="Proteomes" id="UP001055025">
    <property type="component" value="Unassembled WGS sequence"/>
</dbReference>
<dbReference type="EMBL" id="BQKC01000001">
    <property type="protein sequence ID" value="GJM55383.1"/>
    <property type="molecule type" value="Genomic_DNA"/>
</dbReference>
<dbReference type="Pfam" id="PF17782">
    <property type="entry name" value="WHD_DprA"/>
    <property type="match status" value="1"/>
</dbReference>
<comment type="similarity">
    <text evidence="1">Belongs to the DprA/Smf family.</text>
</comment>
<dbReference type="InterPro" id="IPR036390">
    <property type="entry name" value="WH_DNA-bd_sf"/>
</dbReference>
<feature type="domain" description="DprA winged helix" evidence="3">
    <location>
        <begin position="231"/>
        <end position="282"/>
    </location>
</feature>
<comment type="caution">
    <text evidence="4">The sequence shown here is derived from an EMBL/GenBank/DDBJ whole genome shotgun (WGS) entry which is preliminary data.</text>
</comment>
<evidence type="ECO:0000259" key="2">
    <source>
        <dbReference type="Pfam" id="PF02481"/>
    </source>
</evidence>
<dbReference type="Gene3D" id="1.10.10.10">
    <property type="entry name" value="Winged helix-like DNA-binding domain superfamily/Winged helix DNA-binding domain"/>
    <property type="match status" value="1"/>
</dbReference>
<dbReference type="PANTHER" id="PTHR43022">
    <property type="entry name" value="PROTEIN SMF"/>
    <property type="match status" value="1"/>
</dbReference>
<protein>
    <recommendedName>
        <fullName evidence="6">DNA processing protein</fullName>
    </recommendedName>
</protein>
<dbReference type="InterPro" id="IPR003488">
    <property type="entry name" value="DprA"/>
</dbReference>
<dbReference type="RefSeq" id="WP_204408054.1">
    <property type="nucleotide sequence ID" value="NZ_BQKC01000001.1"/>
</dbReference>
<sequence>MADMTAGFELVPGDDLWPPLVGEGSGIDRIYGRGDPSVLSTPCISVVGARRGTPYGLAVASLAGRVAAEAGLTVVSGGAMGVDAAAARAALAAGGRTVVCAGTGADLVYPASSRDVFEGATAQGGAVVALAPWGTGPSRWTFPRRNRLIAALSPVLVVTEAGLPSGTFSTADAAVELGRTVYAAPGSMFSPSSRGTNLLISQGATMIVDEESLEMSISMDYGVLRSPRMRTAKDRGRLYSALVGQAMRPDDLAAALGKGVLEVMRLLADYEAEGLVRRLPDGRYSPTEAALLDEV</sequence>
<name>A0AAV5B419_9ACTN</name>
<evidence type="ECO:0000313" key="5">
    <source>
        <dbReference type="Proteomes" id="UP001055025"/>
    </source>
</evidence>
<evidence type="ECO:0008006" key="6">
    <source>
        <dbReference type="Google" id="ProtNLM"/>
    </source>
</evidence>
<accession>A0AAV5B419</accession>
<gene>
    <name evidence="4" type="ORF">ATOP_10380</name>
</gene>
<evidence type="ECO:0000259" key="3">
    <source>
        <dbReference type="Pfam" id="PF17782"/>
    </source>
</evidence>
<dbReference type="SUPFAM" id="SSF46785">
    <property type="entry name" value="Winged helix' DNA-binding domain"/>
    <property type="match status" value="1"/>
</dbReference>
<dbReference type="Pfam" id="PF02481">
    <property type="entry name" value="DNA_processg_A"/>
    <property type="match status" value="1"/>
</dbReference>
<dbReference type="InterPro" id="IPR041614">
    <property type="entry name" value="DprA_WH"/>
</dbReference>
<dbReference type="InterPro" id="IPR057666">
    <property type="entry name" value="DrpA_SLOG"/>
</dbReference>
<dbReference type="GO" id="GO:0009294">
    <property type="term" value="P:DNA-mediated transformation"/>
    <property type="evidence" value="ECO:0007669"/>
    <property type="project" value="InterPro"/>
</dbReference>